<name>A0A9P8C114_9HELO</name>
<feature type="compositionally biased region" description="Basic and acidic residues" evidence="1">
    <location>
        <begin position="90"/>
        <end position="103"/>
    </location>
</feature>
<reference evidence="2" key="1">
    <citation type="journal article" date="2021" name="IMA Fungus">
        <title>Genomic characterization of three marine fungi, including Emericellopsis atlantica sp. nov. with signatures of a generalist lifestyle and marine biomass degradation.</title>
        <authorList>
            <person name="Hagestad O.C."/>
            <person name="Hou L."/>
            <person name="Andersen J.H."/>
            <person name="Hansen E.H."/>
            <person name="Altermark B."/>
            <person name="Li C."/>
            <person name="Kuhnert E."/>
            <person name="Cox R.J."/>
            <person name="Crous P.W."/>
            <person name="Spatafora J.W."/>
            <person name="Lail K."/>
            <person name="Amirebrahimi M."/>
            <person name="Lipzen A."/>
            <person name="Pangilinan J."/>
            <person name="Andreopoulos W."/>
            <person name="Hayes R.D."/>
            <person name="Ng V."/>
            <person name="Grigoriev I.V."/>
            <person name="Jackson S.A."/>
            <person name="Sutton T.D.S."/>
            <person name="Dobson A.D.W."/>
            <person name="Rama T."/>
        </authorList>
    </citation>
    <scope>NUCLEOTIDE SEQUENCE</scope>
    <source>
        <strain evidence="2">TRa018bII</strain>
    </source>
</reference>
<evidence type="ECO:0008006" key="4">
    <source>
        <dbReference type="Google" id="ProtNLM"/>
    </source>
</evidence>
<protein>
    <recommendedName>
        <fullName evidence="4">CsbD-like domain-containing protein</fullName>
    </recommendedName>
</protein>
<dbReference type="OrthoDB" id="9999611at2759"/>
<feature type="region of interest" description="Disordered" evidence="1">
    <location>
        <begin position="45"/>
        <end position="103"/>
    </location>
</feature>
<gene>
    <name evidence="2" type="ORF">BJ875DRAFT_507979</name>
</gene>
<evidence type="ECO:0000313" key="3">
    <source>
        <dbReference type="Proteomes" id="UP000824998"/>
    </source>
</evidence>
<evidence type="ECO:0000256" key="1">
    <source>
        <dbReference type="SAM" id="MobiDB-lite"/>
    </source>
</evidence>
<comment type="caution">
    <text evidence="2">The sequence shown here is derived from an EMBL/GenBank/DDBJ whole genome shotgun (WGS) entry which is preliminary data.</text>
</comment>
<organism evidence="2 3">
    <name type="scientific">Amylocarpus encephaloides</name>
    <dbReference type="NCBI Taxonomy" id="45428"/>
    <lineage>
        <taxon>Eukaryota</taxon>
        <taxon>Fungi</taxon>
        <taxon>Dikarya</taxon>
        <taxon>Ascomycota</taxon>
        <taxon>Pezizomycotina</taxon>
        <taxon>Leotiomycetes</taxon>
        <taxon>Helotiales</taxon>
        <taxon>Helotiales incertae sedis</taxon>
        <taxon>Amylocarpus</taxon>
    </lineage>
</organism>
<dbReference type="EMBL" id="MU251776">
    <property type="protein sequence ID" value="KAG9229380.1"/>
    <property type="molecule type" value="Genomic_DNA"/>
</dbReference>
<sequence>MSNKDTQVPLAPSTETSMLSGHTQYVKGYAESTIGNVVGSVDWKKSGDKDMEGGVSEMKEANKNKTSKLDDSGIGEKIEQMAGSAAGCEGMEKEGTERQTKVS</sequence>
<feature type="region of interest" description="Disordered" evidence="1">
    <location>
        <begin position="1"/>
        <end position="21"/>
    </location>
</feature>
<dbReference type="AlphaFoldDB" id="A0A9P8C114"/>
<keyword evidence="3" id="KW-1185">Reference proteome</keyword>
<feature type="compositionally biased region" description="Basic and acidic residues" evidence="1">
    <location>
        <begin position="45"/>
        <end position="79"/>
    </location>
</feature>
<accession>A0A9P8C114</accession>
<proteinExistence type="predicted"/>
<evidence type="ECO:0000313" key="2">
    <source>
        <dbReference type="EMBL" id="KAG9229380.1"/>
    </source>
</evidence>
<dbReference type="Proteomes" id="UP000824998">
    <property type="component" value="Unassembled WGS sequence"/>
</dbReference>